<sequence length="85" mass="9041">MDADALSSGVDEVGSAEYGELLGQGRGFHAYLGEEFGDCVFALAQEFQDADAYRVAEGFEELCLQLVEGSADLWGLVLVRFAGAS</sequence>
<dbReference type="Proteomes" id="UP000608522">
    <property type="component" value="Unassembled WGS sequence"/>
</dbReference>
<accession>A0ABQ3T722</accession>
<comment type="caution">
    <text evidence="1">The sequence shown here is derived from an EMBL/GenBank/DDBJ whole genome shotgun (WGS) entry which is preliminary data.</text>
</comment>
<name>A0ABQ3T722_9ACTN</name>
<proteinExistence type="predicted"/>
<dbReference type="EMBL" id="BNED01000005">
    <property type="protein sequence ID" value="GHI75962.1"/>
    <property type="molecule type" value="Genomic_DNA"/>
</dbReference>
<protein>
    <recommendedName>
        <fullName evidence="3">Barstar (Barnase inhibitor)</fullName>
    </recommendedName>
</protein>
<keyword evidence="2" id="KW-1185">Reference proteome</keyword>
<organism evidence="1 2">
    <name type="scientific">Streptomyces spororaveus</name>
    <dbReference type="NCBI Taxonomy" id="284039"/>
    <lineage>
        <taxon>Bacteria</taxon>
        <taxon>Bacillati</taxon>
        <taxon>Actinomycetota</taxon>
        <taxon>Actinomycetes</taxon>
        <taxon>Kitasatosporales</taxon>
        <taxon>Streptomycetaceae</taxon>
        <taxon>Streptomyces</taxon>
    </lineage>
</organism>
<reference evidence="2" key="1">
    <citation type="submission" date="2023-07" db="EMBL/GenBank/DDBJ databases">
        <title>Whole genome shotgun sequence of Streptomyces spororaveus NBRC 15456.</title>
        <authorList>
            <person name="Komaki H."/>
            <person name="Tamura T."/>
        </authorList>
    </citation>
    <scope>NUCLEOTIDE SEQUENCE [LARGE SCALE GENOMIC DNA]</scope>
    <source>
        <strain evidence="2">NBRC 15456</strain>
    </source>
</reference>
<gene>
    <name evidence="1" type="ORF">Sspor_15230</name>
</gene>
<evidence type="ECO:0000313" key="1">
    <source>
        <dbReference type="EMBL" id="GHI75962.1"/>
    </source>
</evidence>
<evidence type="ECO:0000313" key="2">
    <source>
        <dbReference type="Proteomes" id="UP000608522"/>
    </source>
</evidence>
<evidence type="ECO:0008006" key="3">
    <source>
        <dbReference type="Google" id="ProtNLM"/>
    </source>
</evidence>